<dbReference type="EMBL" id="JANHJP010000007">
    <property type="protein sequence ID" value="MDC9032176.1"/>
    <property type="molecule type" value="Genomic_DNA"/>
</dbReference>
<organism evidence="1 2">
    <name type="scientific">Columbia Basin potato purple top phytoplasma</name>
    <dbReference type="NCBI Taxonomy" id="307134"/>
    <lineage>
        <taxon>Bacteria</taxon>
        <taxon>Bacillati</taxon>
        <taxon>Mycoplasmatota</taxon>
        <taxon>Mollicutes</taxon>
        <taxon>Acholeplasmatales</taxon>
        <taxon>Acholeplasmataceae</taxon>
        <taxon>Candidatus Phytoplasma</taxon>
        <taxon>16SrVI (Clover proliferation group)</taxon>
    </lineage>
</organism>
<evidence type="ECO:0000313" key="1">
    <source>
        <dbReference type="EMBL" id="MDC9032176.1"/>
    </source>
</evidence>
<keyword evidence="2" id="KW-1185">Reference proteome</keyword>
<dbReference type="Proteomes" id="UP001221763">
    <property type="component" value="Unassembled WGS sequence"/>
</dbReference>
<proteinExistence type="predicted"/>
<comment type="caution">
    <text evidence="1">The sequence shown here is derived from an EMBL/GenBank/DDBJ whole genome shotgun (WGS) entry which is preliminary data.</text>
</comment>
<protein>
    <recommendedName>
        <fullName evidence="3">Effector</fullName>
    </recommendedName>
</protein>
<accession>A0ABT5LAP5</accession>
<evidence type="ECO:0000313" key="2">
    <source>
        <dbReference type="Proteomes" id="UP001221763"/>
    </source>
</evidence>
<gene>
    <name evidence="1" type="ORF">M8044_000398</name>
</gene>
<reference evidence="1 2" key="1">
    <citation type="journal article" date="2023" name="Plant">
        <title>Draft Genome Sequence Resource of CBPPT1, a 'Candidatus Phytoplasma trifolii'-Related Strain Associated with Potato Purple Top Disease in the Columbia Basin, U.S.A.</title>
        <authorList>
            <person name="Wei W."/>
            <person name="Shao J."/>
            <person name="Bottner-Parker K.D."/>
            <person name="Zhao Y."/>
        </authorList>
    </citation>
    <scope>NUCLEOTIDE SEQUENCE [LARGE SCALE GENOMIC DNA]</scope>
    <source>
        <strain evidence="1 2">CBPPT1</strain>
    </source>
</reference>
<dbReference type="RefSeq" id="WP_273585380.1">
    <property type="nucleotide sequence ID" value="NZ_JANHJP010000007.1"/>
</dbReference>
<sequence length="219" mass="25677">MIILIFLFSVLFFSIIVFIKYGVEHKKTLLKPNKTITDYFRSPQKKALLSKFDNNLVKILSYLGLNQFVIGLTDKKIPKYETIFLGDPELFMLKVFNGKLNTSSTPLIQGIIDFLSLKLKKNIKLFINDKLELGNIIESYSKNDVLNLKIKNDKDHFFINSFEDTKGDGYCFFHSIIYLIEKEIPDWQNIVFLDIDNQQILTEEQIQKKMFDYKSKYSV</sequence>
<name>A0ABT5LAP5_9MOLU</name>
<evidence type="ECO:0008006" key="3">
    <source>
        <dbReference type="Google" id="ProtNLM"/>
    </source>
</evidence>